<dbReference type="EMBL" id="JAINVZ010000017">
    <property type="protein sequence ID" value="MBY8887543.1"/>
    <property type="molecule type" value="Genomic_DNA"/>
</dbReference>
<comment type="pathway">
    <text evidence="1">Metabolic intermediate biosynthesis; chorismate biosynthesis; chorismate from D-erythrose 4-phosphate and phosphoenolpyruvate: step 4/7.</text>
</comment>
<dbReference type="Gene3D" id="3.40.50.10860">
    <property type="entry name" value="Leucine Dehydrogenase, chain A, domain 1"/>
    <property type="match status" value="1"/>
</dbReference>
<reference evidence="4 5" key="1">
    <citation type="submission" date="2021-08" db="EMBL/GenBank/DDBJ databases">
        <title>Streptomyces sp. PTM05 isolated from lichen.</title>
        <authorList>
            <person name="Somphong A."/>
            <person name="Phongsopitanun W."/>
            <person name="Tanasupawat S."/>
        </authorList>
    </citation>
    <scope>NUCLEOTIDE SEQUENCE [LARGE SCALE GENOMIC DNA]</scope>
    <source>
        <strain evidence="4 5">Ptm05</strain>
    </source>
</reference>
<dbReference type="InterPro" id="IPR046346">
    <property type="entry name" value="Aminoacid_DH-like_N_sf"/>
</dbReference>
<dbReference type="InterPro" id="IPR013708">
    <property type="entry name" value="Shikimate_DH-bd_N"/>
</dbReference>
<keyword evidence="5" id="KW-1185">Reference proteome</keyword>
<keyword evidence="2" id="KW-0028">Amino-acid biosynthesis</keyword>
<dbReference type="SUPFAM" id="SSF53223">
    <property type="entry name" value="Aminoacid dehydrogenase-like, N-terminal domain"/>
    <property type="match status" value="1"/>
</dbReference>
<feature type="domain" description="Shikimate dehydrogenase substrate binding N-terminal" evidence="3">
    <location>
        <begin position="12"/>
        <end position="93"/>
    </location>
</feature>
<gene>
    <name evidence="4" type="ORF">K7472_22260</name>
</gene>
<evidence type="ECO:0000313" key="4">
    <source>
        <dbReference type="EMBL" id="MBY8887543.1"/>
    </source>
</evidence>
<dbReference type="InterPro" id="IPR036291">
    <property type="entry name" value="NAD(P)-bd_dom_sf"/>
</dbReference>
<organism evidence="4 5">
    <name type="scientific">Streptantibioticus parmotrematis</name>
    <dbReference type="NCBI Taxonomy" id="2873249"/>
    <lineage>
        <taxon>Bacteria</taxon>
        <taxon>Bacillati</taxon>
        <taxon>Actinomycetota</taxon>
        <taxon>Actinomycetes</taxon>
        <taxon>Kitasatosporales</taxon>
        <taxon>Streptomycetaceae</taxon>
        <taxon>Streptantibioticus</taxon>
    </lineage>
</organism>
<evidence type="ECO:0000259" key="3">
    <source>
        <dbReference type="Pfam" id="PF08501"/>
    </source>
</evidence>
<dbReference type="Gene3D" id="3.40.50.720">
    <property type="entry name" value="NAD(P)-binding Rossmann-like Domain"/>
    <property type="match status" value="1"/>
</dbReference>
<dbReference type="PANTHER" id="PTHR21089">
    <property type="entry name" value="SHIKIMATE DEHYDROGENASE"/>
    <property type="match status" value="1"/>
</dbReference>
<dbReference type="Pfam" id="PF08501">
    <property type="entry name" value="Shikimate_dh_N"/>
    <property type="match status" value="1"/>
</dbReference>
<comment type="caution">
    <text evidence="4">The sequence shown here is derived from an EMBL/GenBank/DDBJ whole genome shotgun (WGS) entry which is preliminary data.</text>
</comment>
<dbReference type="EC" id="1.1.1.25" evidence="4"/>
<evidence type="ECO:0000313" key="5">
    <source>
        <dbReference type="Proteomes" id="UP001198565"/>
    </source>
</evidence>
<keyword evidence="2" id="KW-0057">Aromatic amino acid biosynthesis</keyword>
<dbReference type="RefSeq" id="WP_222980294.1">
    <property type="nucleotide sequence ID" value="NZ_JAINVZ010000017.1"/>
</dbReference>
<evidence type="ECO:0000256" key="1">
    <source>
        <dbReference type="ARBA" id="ARBA00004871"/>
    </source>
</evidence>
<dbReference type="SUPFAM" id="SSF51735">
    <property type="entry name" value="NAD(P)-binding Rossmann-fold domains"/>
    <property type="match status" value="1"/>
</dbReference>
<dbReference type="Proteomes" id="UP001198565">
    <property type="component" value="Unassembled WGS sequence"/>
</dbReference>
<dbReference type="InterPro" id="IPR022893">
    <property type="entry name" value="Shikimate_DH_fam"/>
</dbReference>
<dbReference type="NCBIfam" id="NF001311">
    <property type="entry name" value="PRK00258.1-3"/>
    <property type="match status" value="1"/>
</dbReference>
<name>A0ABS7QWF7_9ACTN</name>
<protein>
    <submittedName>
        <fullName evidence="4">Shikimate dehydrogenase</fullName>
        <ecNumber evidence="4">1.1.1.25</ecNumber>
    </submittedName>
</protein>
<dbReference type="PANTHER" id="PTHR21089:SF1">
    <property type="entry name" value="BIFUNCTIONAL 3-DEHYDROQUINATE DEHYDRATASE_SHIKIMATE DEHYDROGENASE, CHLOROPLASTIC"/>
    <property type="match status" value="1"/>
</dbReference>
<keyword evidence="4" id="KW-0560">Oxidoreductase</keyword>
<dbReference type="GO" id="GO:0004764">
    <property type="term" value="F:shikimate 3-dehydrogenase (NADP+) activity"/>
    <property type="evidence" value="ECO:0007669"/>
    <property type="project" value="UniProtKB-EC"/>
</dbReference>
<evidence type="ECO:0000256" key="2">
    <source>
        <dbReference type="ARBA" id="ARBA00023141"/>
    </source>
</evidence>
<sequence length="280" mass="28822">MSKGPSVKRLAVLGRPIGQALSPALHRAAYAALGLPWRYGAVDCGVVELPSFLGSLDDGWAGLSLTMPLKRTAVPLLDEVSDLVVRTGCANTVVVRDGRLIGENTDVHGMVTALREAGVTRPASVTVLGAGATACTALAAAHALGCEEVTVFARDPARSGPLMAAARRLSVAAEVRPWTRAHEGLSAALVVSAVPPAAADRLAQAWPTTAGALMDVVYRPWPTPLARAATRSGSAVVPGLPMLIHQAARQVVLQTGCPEAPIGAMRDAALTAMGSALRQT</sequence>
<accession>A0ABS7QWF7</accession>
<proteinExistence type="predicted"/>